<organism evidence="2 3">
    <name type="scientific">Polyplax serrata</name>
    <name type="common">Common mouse louse</name>
    <dbReference type="NCBI Taxonomy" id="468196"/>
    <lineage>
        <taxon>Eukaryota</taxon>
        <taxon>Metazoa</taxon>
        <taxon>Ecdysozoa</taxon>
        <taxon>Arthropoda</taxon>
        <taxon>Hexapoda</taxon>
        <taxon>Insecta</taxon>
        <taxon>Pterygota</taxon>
        <taxon>Neoptera</taxon>
        <taxon>Paraneoptera</taxon>
        <taxon>Psocodea</taxon>
        <taxon>Troctomorpha</taxon>
        <taxon>Phthiraptera</taxon>
        <taxon>Anoplura</taxon>
        <taxon>Polyplacidae</taxon>
        <taxon>Polyplax</taxon>
    </lineage>
</organism>
<sequence>MRYVVKHLAKQSNQNERQIKLCWLLSREEKDEASENKGNTVGGDLNRAMPNDESRTDKEDNRVNEREREVHLIVTQDNSVDFDMALFNKN</sequence>
<gene>
    <name evidence="2" type="ORF">RUM44_009509</name>
</gene>
<feature type="region of interest" description="Disordered" evidence="1">
    <location>
        <begin position="29"/>
        <end position="70"/>
    </location>
</feature>
<evidence type="ECO:0000313" key="3">
    <source>
        <dbReference type="Proteomes" id="UP001359485"/>
    </source>
</evidence>
<dbReference type="Proteomes" id="UP001359485">
    <property type="component" value="Unassembled WGS sequence"/>
</dbReference>
<evidence type="ECO:0000256" key="1">
    <source>
        <dbReference type="SAM" id="MobiDB-lite"/>
    </source>
</evidence>
<feature type="compositionally biased region" description="Basic and acidic residues" evidence="1">
    <location>
        <begin position="50"/>
        <end position="70"/>
    </location>
</feature>
<dbReference type="EMBL" id="JAWJWF010000045">
    <property type="protein sequence ID" value="KAK6627032.1"/>
    <property type="molecule type" value="Genomic_DNA"/>
</dbReference>
<name>A0ABR1AUK5_POLSC</name>
<proteinExistence type="predicted"/>
<keyword evidence="3" id="KW-1185">Reference proteome</keyword>
<accession>A0ABR1AUK5</accession>
<reference evidence="2 3" key="1">
    <citation type="submission" date="2023-09" db="EMBL/GenBank/DDBJ databases">
        <title>Genomes of two closely related lineages of the louse Polyplax serrata with different host specificities.</title>
        <authorList>
            <person name="Martinu J."/>
            <person name="Tarabai H."/>
            <person name="Stefka J."/>
            <person name="Hypsa V."/>
        </authorList>
    </citation>
    <scope>NUCLEOTIDE SEQUENCE [LARGE SCALE GENOMIC DNA]</scope>
    <source>
        <strain evidence="2">98ZLc_SE</strain>
    </source>
</reference>
<comment type="caution">
    <text evidence="2">The sequence shown here is derived from an EMBL/GenBank/DDBJ whole genome shotgun (WGS) entry which is preliminary data.</text>
</comment>
<evidence type="ECO:0000313" key="2">
    <source>
        <dbReference type="EMBL" id="KAK6627032.1"/>
    </source>
</evidence>
<protein>
    <submittedName>
        <fullName evidence="2">Uncharacterized protein</fullName>
    </submittedName>
</protein>